<sequence>MVDWEKNKGVLGAVVLCGVIWFAHPAQVQVNELEVQISAQYTNANSLLRDTVKELLKWNFSEPITDENEVEFSRLIKAYVDVTSLFFSGDSVHFEWEDKVDDTKIYFMNYADGSLLSEEEATDLYQILNATRYISRDFMDYTKDSEFYDAMHSKNHEMVERVKKRLAEKY</sequence>
<keyword evidence="2" id="KW-1185">Reference proteome</keyword>
<evidence type="ECO:0000313" key="1">
    <source>
        <dbReference type="EMBL" id="OUZ39338.1"/>
    </source>
</evidence>
<gene>
    <name evidence="1" type="ORF">CBM15_08770</name>
</gene>
<dbReference type="Proteomes" id="UP000196594">
    <property type="component" value="Unassembled WGS sequence"/>
</dbReference>
<name>A0ABX3ZJ15_9BACL</name>
<accession>A0ABX3ZJ15</accession>
<dbReference type="RefSeq" id="WP_087617167.1">
    <property type="nucleotide sequence ID" value="NZ_JAFBEY010000003.1"/>
</dbReference>
<protein>
    <submittedName>
        <fullName evidence="1">Uncharacterized protein</fullName>
    </submittedName>
</protein>
<reference evidence="1 2" key="1">
    <citation type="journal article" date="2017" name="Int. J. Syst. Evol. Microbiol.">
        <title>Solibacillus kalamii sp. nov., isolated from a high-efficiency particulate arrestance filter system used in the International Space Station.</title>
        <authorList>
            <person name="Checinska Sielaff A."/>
            <person name="Kumar R.M."/>
            <person name="Pal D."/>
            <person name="Mayilraj S."/>
            <person name="Venkateswaran K."/>
        </authorList>
    </citation>
    <scope>NUCLEOTIDE SEQUENCE [LARGE SCALE GENOMIC DNA]</scope>
    <source>
        <strain evidence="1 2">ISSFR-015</strain>
    </source>
</reference>
<proteinExistence type="predicted"/>
<organism evidence="1 2">
    <name type="scientific">Solibacillus kalamii</name>
    <dbReference type="NCBI Taxonomy" id="1748298"/>
    <lineage>
        <taxon>Bacteria</taxon>
        <taxon>Bacillati</taxon>
        <taxon>Bacillota</taxon>
        <taxon>Bacilli</taxon>
        <taxon>Bacillales</taxon>
        <taxon>Caryophanaceae</taxon>
        <taxon>Solibacillus</taxon>
    </lineage>
</organism>
<dbReference type="EMBL" id="NHNT01000004">
    <property type="protein sequence ID" value="OUZ39338.1"/>
    <property type="molecule type" value="Genomic_DNA"/>
</dbReference>
<comment type="caution">
    <text evidence="1">The sequence shown here is derived from an EMBL/GenBank/DDBJ whole genome shotgun (WGS) entry which is preliminary data.</text>
</comment>
<evidence type="ECO:0000313" key="2">
    <source>
        <dbReference type="Proteomes" id="UP000196594"/>
    </source>
</evidence>